<dbReference type="AlphaFoldDB" id="A0A1V0U2J7"/>
<dbReference type="KEGG" id="sgv:B1H19_13010"/>
<dbReference type="SUPFAM" id="SSF160631">
    <property type="entry name" value="SMI1/KNR4-like"/>
    <property type="match status" value="1"/>
</dbReference>
<evidence type="ECO:0000313" key="2">
    <source>
        <dbReference type="Proteomes" id="UP000192726"/>
    </source>
</evidence>
<evidence type="ECO:0000313" key="1">
    <source>
        <dbReference type="EMBL" id="ARF59403.1"/>
    </source>
</evidence>
<dbReference type="InterPro" id="IPR037883">
    <property type="entry name" value="Knr4/Smi1-like_sf"/>
</dbReference>
<accession>A0A1V0U2J7</accession>
<gene>
    <name evidence="1" type="ORF">B1H19_13010</name>
</gene>
<dbReference type="EMBL" id="CP020569">
    <property type="protein sequence ID" value="ARF59403.1"/>
    <property type="molecule type" value="Genomic_DNA"/>
</dbReference>
<sequence>MGITVPADYKRLVETYGGGLFAGVLWLLEPDCPDAMYDLVAQTAERAEILADLWEAGEDKPSALHEANTRLVPWGYAEGAGHFLYWLVRPGVEPEEWTVILNEGRGPLWEAYPVSCSQFLLDVVAGRTTSFYFAGLEDIVAPEDRTCFAPNSQILSQ</sequence>
<evidence type="ECO:0008006" key="3">
    <source>
        <dbReference type="Google" id="ProtNLM"/>
    </source>
</evidence>
<keyword evidence="2" id="KW-1185">Reference proteome</keyword>
<reference evidence="1 2" key="1">
    <citation type="submission" date="2017-04" db="EMBL/GenBank/DDBJ databases">
        <title>Complete Genome Sequence of Streptomyces gilvosporeus F607, a Capable Producer of Natamycin.</title>
        <authorList>
            <person name="Zong G."/>
            <person name="Zhong C."/>
            <person name="Fu J."/>
            <person name="Qin R."/>
            <person name="Cao G."/>
        </authorList>
    </citation>
    <scope>NUCLEOTIDE SEQUENCE [LARGE SCALE GENOMIC DNA]</scope>
    <source>
        <strain evidence="1 2">F607</strain>
    </source>
</reference>
<dbReference type="STRING" id="553510.B1H19_13010"/>
<dbReference type="OrthoDB" id="5572373at2"/>
<organism evidence="1 2">
    <name type="scientific">Streptomyces gilvosporeus</name>
    <dbReference type="NCBI Taxonomy" id="553510"/>
    <lineage>
        <taxon>Bacteria</taxon>
        <taxon>Bacillati</taxon>
        <taxon>Actinomycetota</taxon>
        <taxon>Actinomycetes</taxon>
        <taxon>Kitasatosporales</taxon>
        <taxon>Streptomycetaceae</taxon>
        <taxon>Streptomyces</taxon>
    </lineage>
</organism>
<dbReference type="Proteomes" id="UP000192726">
    <property type="component" value="Chromosome"/>
</dbReference>
<protein>
    <recommendedName>
        <fullName evidence="3">SMI1/KNR4 family protein</fullName>
    </recommendedName>
</protein>
<proteinExistence type="predicted"/>
<name>A0A1V0U2J7_9ACTN</name>